<dbReference type="Gene3D" id="3.40.190.10">
    <property type="entry name" value="Periplasmic binding protein-like II"/>
    <property type="match status" value="2"/>
</dbReference>
<feature type="signal peptide" evidence="2">
    <location>
        <begin position="1"/>
        <end position="18"/>
    </location>
</feature>
<evidence type="ECO:0000313" key="3">
    <source>
        <dbReference type="EMBL" id="RXZ61780.1"/>
    </source>
</evidence>
<name>A0A4Q2KCY8_9FIRM</name>
<keyword evidence="1 2" id="KW-0732">Signal</keyword>
<reference evidence="3 4" key="1">
    <citation type="journal article" date="2019" name="Gut">
        <title>Antibiotics-induced monodominance of a novel gut bacterial order.</title>
        <authorList>
            <person name="Hildebrand F."/>
            <person name="Moitinho-Silva L."/>
            <person name="Blasche S."/>
            <person name="Jahn M.T."/>
            <person name="Gossmann T.I."/>
            <person name="Heuerta-Cepas J."/>
            <person name="Hercog R."/>
            <person name="Luetge M."/>
            <person name="Bahram M."/>
            <person name="Pryszlak A."/>
            <person name="Alves R.J."/>
            <person name="Waszak S.M."/>
            <person name="Zhu A."/>
            <person name="Ye L."/>
            <person name="Costea P.I."/>
            <person name="Aalvink S."/>
            <person name="Belzer C."/>
            <person name="Forslund S.K."/>
            <person name="Sunagawa S."/>
            <person name="Hentschel U."/>
            <person name="Merten C."/>
            <person name="Patil K.R."/>
            <person name="Benes V."/>
            <person name="Bork P."/>
        </authorList>
    </citation>
    <scope>NUCLEOTIDE SEQUENCE [LARGE SCALE GENOMIC DNA]</scope>
    <source>
        <strain evidence="3 4">HDS1380</strain>
    </source>
</reference>
<sequence length="570" mass="63849">MKKIITLLLGLVLVCGFAGCGGSGTGGGNNAQKINILFSGWVNTPTTADDPYRAYIAENYGLNVQLNANSDFENAAIMAFNSTENRPDIISFPSYTSYRKFFKQGVLLDDWTPYLQYMPNFSKSLNAQSQAASKAVFTDGEKLTALWTPADPPTWSLKLREDWLDMYRKDKAKEETWAPTTPDDLLDFARWIDAQKKAGVKEFEDAYAFSTAGGGNSLGVLGTWMPLMFGSVTVAPYGFYVDKNGEVQFGTTDGSYKEFLDYFKIIVEEQLIEPAWFTQQYAERKRTYAGKIGIEWMPGEITKNTQAEFNDKKITYAQRGMTPPEGKSENDVIDATDLWKTYALPKKQGTENERAGYMPGTGLAGKVITVSKATAQSKSKMEKICKLIDDLYCYFDEETGEYKRGEAYDALRWGVGIEKNLQFQKIEGSPQVYICTSSERAGFTEKYYKEKQNGAWDWGAWFSSTNDGVISADEPHVNALVLKIAEHDNLTANMPSLPQIGDYVSLDASLLSDMTSDMVSFEYRYVNSKWSAENAQKEYDSYVKKWNSTLHGQEFLAAAKTQFTELGLIG</sequence>
<organism evidence="3 4">
    <name type="scientific">Candidatus Borkfalkia ceftriaxoniphila</name>
    <dbReference type="NCBI Taxonomy" id="2508949"/>
    <lineage>
        <taxon>Bacteria</taxon>
        <taxon>Bacillati</taxon>
        <taxon>Bacillota</taxon>
        <taxon>Clostridia</taxon>
        <taxon>Christensenellales</taxon>
        <taxon>Christensenellaceae</taxon>
        <taxon>Candidatus Borkfalkia</taxon>
    </lineage>
</organism>
<dbReference type="AlphaFoldDB" id="A0A4Q2KCY8"/>
<accession>A0A4Q2KCY8</accession>
<keyword evidence="4" id="KW-1185">Reference proteome</keyword>
<dbReference type="InterPro" id="IPR050490">
    <property type="entry name" value="Bact_solute-bd_prot1"/>
</dbReference>
<dbReference type="PROSITE" id="PS51257">
    <property type="entry name" value="PROKAR_LIPOPROTEIN"/>
    <property type="match status" value="1"/>
</dbReference>
<dbReference type="RefSeq" id="WP_129224783.1">
    <property type="nucleotide sequence ID" value="NZ_SDOZ01000002.1"/>
</dbReference>
<proteinExistence type="predicted"/>
<evidence type="ECO:0008006" key="5">
    <source>
        <dbReference type="Google" id="ProtNLM"/>
    </source>
</evidence>
<comment type="caution">
    <text evidence="3">The sequence shown here is derived from an EMBL/GenBank/DDBJ whole genome shotgun (WGS) entry which is preliminary data.</text>
</comment>
<evidence type="ECO:0000256" key="1">
    <source>
        <dbReference type="ARBA" id="ARBA00022729"/>
    </source>
</evidence>
<dbReference type="PANTHER" id="PTHR43649:SF33">
    <property type="entry name" value="POLYGALACTURONAN_RHAMNOGALACTURONAN-BINDING PROTEIN YTCQ"/>
    <property type="match status" value="1"/>
</dbReference>
<evidence type="ECO:0000313" key="4">
    <source>
        <dbReference type="Proteomes" id="UP000291269"/>
    </source>
</evidence>
<dbReference type="Proteomes" id="UP000291269">
    <property type="component" value="Unassembled WGS sequence"/>
</dbReference>
<feature type="chain" id="PRO_5039621336" description="Extracellular solute-binding protein" evidence="2">
    <location>
        <begin position="19"/>
        <end position="570"/>
    </location>
</feature>
<dbReference type="OrthoDB" id="2492023at2"/>
<dbReference type="EMBL" id="SDOZ01000002">
    <property type="protein sequence ID" value="RXZ61780.1"/>
    <property type="molecule type" value="Genomic_DNA"/>
</dbReference>
<dbReference type="PANTHER" id="PTHR43649">
    <property type="entry name" value="ARABINOSE-BINDING PROTEIN-RELATED"/>
    <property type="match status" value="1"/>
</dbReference>
<protein>
    <recommendedName>
        <fullName evidence="5">Extracellular solute-binding protein</fullName>
    </recommendedName>
</protein>
<evidence type="ECO:0000256" key="2">
    <source>
        <dbReference type="SAM" id="SignalP"/>
    </source>
</evidence>
<dbReference type="SUPFAM" id="SSF53850">
    <property type="entry name" value="Periplasmic binding protein-like II"/>
    <property type="match status" value="1"/>
</dbReference>
<gene>
    <name evidence="3" type="ORF">ESZ91_05160</name>
</gene>